<proteinExistence type="predicted"/>
<dbReference type="EMBL" id="MFLL01000010">
    <property type="protein sequence ID" value="OGG69641.1"/>
    <property type="molecule type" value="Genomic_DNA"/>
</dbReference>
<name>A0A1F6E7Q5_9BACT</name>
<dbReference type="Proteomes" id="UP000176914">
    <property type="component" value="Unassembled WGS sequence"/>
</dbReference>
<reference evidence="1 2" key="1">
    <citation type="journal article" date="2016" name="Nat. Commun.">
        <title>Thousands of microbial genomes shed light on interconnected biogeochemical processes in an aquifer system.</title>
        <authorList>
            <person name="Anantharaman K."/>
            <person name="Brown C.T."/>
            <person name="Hug L.A."/>
            <person name="Sharon I."/>
            <person name="Castelle C.J."/>
            <person name="Probst A.J."/>
            <person name="Thomas B.C."/>
            <person name="Singh A."/>
            <person name="Wilkins M.J."/>
            <person name="Karaoz U."/>
            <person name="Brodie E.L."/>
            <person name="Williams K.H."/>
            <person name="Hubbard S.S."/>
            <person name="Banfield J.F."/>
        </authorList>
    </citation>
    <scope>NUCLEOTIDE SEQUENCE [LARGE SCALE GENOMIC DNA]</scope>
</reference>
<evidence type="ECO:0008006" key="3">
    <source>
        <dbReference type="Google" id="ProtNLM"/>
    </source>
</evidence>
<sequence length="82" mass="9454">MVLLLLNVYVSANDGKPLNKSGAMRRMHILHMKTSEKIIKQAISTGLIREKIHPHDKRVTLLFPTPRLERMIDDEMPKLARP</sequence>
<dbReference type="AlphaFoldDB" id="A0A1F6E7Q5"/>
<organism evidence="1 2">
    <name type="scientific">Candidatus Kaiserbacteria bacterium RIFCSPHIGHO2_02_FULL_55_25</name>
    <dbReference type="NCBI Taxonomy" id="1798498"/>
    <lineage>
        <taxon>Bacteria</taxon>
        <taxon>Candidatus Kaiseribacteriota</taxon>
    </lineage>
</organism>
<comment type="caution">
    <text evidence="1">The sequence shown here is derived from an EMBL/GenBank/DDBJ whole genome shotgun (WGS) entry which is preliminary data.</text>
</comment>
<evidence type="ECO:0000313" key="2">
    <source>
        <dbReference type="Proteomes" id="UP000176914"/>
    </source>
</evidence>
<evidence type="ECO:0000313" key="1">
    <source>
        <dbReference type="EMBL" id="OGG69641.1"/>
    </source>
</evidence>
<protein>
    <recommendedName>
        <fullName evidence="3">MarR family transcriptional regulator</fullName>
    </recommendedName>
</protein>
<gene>
    <name evidence="1" type="ORF">A3C20_03915</name>
</gene>
<accession>A0A1F6E7Q5</accession>